<reference evidence="1 2" key="1">
    <citation type="submission" date="2016-11" db="EMBL/GenBank/DDBJ databases">
        <authorList>
            <person name="Jaros S."/>
            <person name="Januszkiewicz K."/>
            <person name="Wedrychowicz H."/>
        </authorList>
    </citation>
    <scope>NUCLEOTIDE SEQUENCE [LARGE SCALE GENOMIC DNA]</scope>
    <source>
        <strain evidence="1 2">DSM 44523</strain>
    </source>
</reference>
<organism evidence="1 2">
    <name type="scientific">Streptoalloteichus hindustanus</name>
    <dbReference type="NCBI Taxonomy" id="2017"/>
    <lineage>
        <taxon>Bacteria</taxon>
        <taxon>Bacillati</taxon>
        <taxon>Actinomycetota</taxon>
        <taxon>Actinomycetes</taxon>
        <taxon>Pseudonocardiales</taxon>
        <taxon>Pseudonocardiaceae</taxon>
        <taxon>Streptoalloteichus</taxon>
    </lineage>
</organism>
<dbReference type="Pfam" id="PF10117">
    <property type="entry name" value="McrBC"/>
    <property type="match status" value="1"/>
</dbReference>
<dbReference type="STRING" id="2017.SAMN05444320_107227"/>
<dbReference type="Proteomes" id="UP000184501">
    <property type="component" value="Unassembled WGS sequence"/>
</dbReference>
<dbReference type="PANTHER" id="PTHR38733">
    <property type="entry name" value="PROTEIN MCRC"/>
    <property type="match status" value="1"/>
</dbReference>
<evidence type="ECO:0000313" key="1">
    <source>
        <dbReference type="EMBL" id="SHG26088.1"/>
    </source>
</evidence>
<dbReference type="OrthoDB" id="5148566at2"/>
<dbReference type="AlphaFoldDB" id="A0A1M5ICI0"/>
<sequence length="386" mass="42796">MELEENSRTGRTVSLTPAQVDYLRRCDLVDVRPNGTDFTLVPKAKRVGAVHAYGLDVVVTPKLTIPRLLFMLGYAKNPGFLPENVEGVEADGLWAIVAETLCRNVERALNRGVLRGYTTRDATSTTIRGRVRVGDQVTRRPGRLIPVEITHDEFTSDIPENRLLRAAVSRMLRVPRVDGTVRTRLQHLLNRLTDISPLAQGAPLPRWRPNRLNVGYQPALRIAELVLNTLSFEVGRNGLSIASFVVNMEKVFEDFVTVALTEAWSSSPGRTEGQFPAALDASGAITMNVDVVHLVDNAPRFIVDAKYKLESKSGRYPITDLYQVLAYCTALGVDRAWLVYSGRAANATTHRIRNSPVTITTYALDLSAPPQDLIAQIERLARSAWT</sequence>
<gene>
    <name evidence="1" type="ORF">SAMN05444320_107227</name>
</gene>
<protein>
    <submittedName>
        <fullName evidence="1">5-methylcytosine-specific restriction enzyme subunit McrC</fullName>
    </submittedName>
</protein>
<accession>A0A1M5ICI0</accession>
<proteinExistence type="predicted"/>
<evidence type="ECO:0000313" key="2">
    <source>
        <dbReference type="Proteomes" id="UP000184501"/>
    </source>
</evidence>
<keyword evidence="2" id="KW-1185">Reference proteome</keyword>
<dbReference type="InterPro" id="IPR019292">
    <property type="entry name" value="McrC"/>
</dbReference>
<name>A0A1M5ICI0_STRHI</name>
<dbReference type="EMBL" id="FQVN01000007">
    <property type="protein sequence ID" value="SHG26088.1"/>
    <property type="molecule type" value="Genomic_DNA"/>
</dbReference>
<dbReference type="RefSeq" id="WP_073486872.1">
    <property type="nucleotide sequence ID" value="NZ_FQVN01000007.1"/>
</dbReference>
<dbReference type="PANTHER" id="PTHR38733:SF1">
    <property type="entry name" value="TYPE IV METHYL-DIRECTED RESTRICTION ENZYME ECOKMCRBC"/>
    <property type="match status" value="1"/>
</dbReference>